<feature type="transmembrane region" description="Helical" evidence="9">
    <location>
        <begin position="581"/>
        <end position="608"/>
    </location>
</feature>
<comment type="function">
    <text evidence="9">Part of the Sec protein translocase complex. Interacts with the SecYEG preprotein conducting channel. SecDF uses the proton motive force (PMF) to complete protein translocation after the ATP-dependent function of SecA.</text>
</comment>
<dbReference type="InterPro" id="IPR054384">
    <property type="entry name" value="SecDF_P1_head"/>
</dbReference>
<feature type="transmembrane region" description="Helical" evidence="9">
    <location>
        <begin position="453"/>
        <end position="470"/>
    </location>
</feature>
<reference evidence="12 13" key="1">
    <citation type="submission" date="2019-07" db="EMBL/GenBank/DDBJ databases">
        <title>Quadrisphaera sp. strain DD2A genome sequencing and assembly.</title>
        <authorList>
            <person name="Kim I."/>
        </authorList>
    </citation>
    <scope>NUCLEOTIDE SEQUENCE [LARGE SCALE GENOMIC DNA]</scope>
    <source>
        <strain evidence="12 13">DD2A</strain>
    </source>
</reference>
<organism evidence="12 13">
    <name type="scientific">Quadrisphaera setariae</name>
    <dbReference type="NCBI Taxonomy" id="2593304"/>
    <lineage>
        <taxon>Bacteria</taxon>
        <taxon>Bacillati</taxon>
        <taxon>Actinomycetota</taxon>
        <taxon>Actinomycetes</taxon>
        <taxon>Kineosporiales</taxon>
        <taxon>Kineosporiaceae</taxon>
        <taxon>Quadrisphaera</taxon>
    </lineage>
</organism>
<gene>
    <name evidence="9 12" type="primary">secD</name>
    <name evidence="12" type="ORF">FMM08_03660</name>
</gene>
<keyword evidence="7 9" id="KW-0811">Translocation</keyword>
<dbReference type="SUPFAM" id="SSF82866">
    <property type="entry name" value="Multidrug efflux transporter AcrB transmembrane domain"/>
    <property type="match status" value="1"/>
</dbReference>
<feature type="transmembrane region" description="Helical" evidence="9">
    <location>
        <begin position="477"/>
        <end position="499"/>
    </location>
</feature>
<feature type="region of interest" description="Disordered" evidence="10">
    <location>
        <begin position="633"/>
        <end position="722"/>
    </location>
</feature>
<evidence type="ECO:0000256" key="8">
    <source>
        <dbReference type="ARBA" id="ARBA00023136"/>
    </source>
</evidence>
<dbReference type="HAMAP" id="MF_01463_B">
    <property type="entry name" value="SecD_B"/>
    <property type="match status" value="1"/>
</dbReference>
<evidence type="ECO:0000256" key="4">
    <source>
        <dbReference type="ARBA" id="ARBA00022692"/>
    </source>
</evidence>
<dbReference type="OrthoDB" id="5240379at2"/>
<evidence type="ECO:0000256" key="7">
    <source>
        <dbReference type="ARBA" id="ARBA00023010"/>
    </source>
</evidence>
<dbReference type="PANTHER" id="PTHR30081">
    <property type="entry name" value="PROTEIN-EXPORT MEMBRANE PROTEIN SEC"/>
    <property type="match status" value="1"/>
</dbReference>
<sequence>MPRSGTTADPTAHPAPLTVGPRAGLRPEETPLARSRSSTSRARRSLLWLTALVVALVAGLGSAVQWGGATWTPKLALDLAGGTQIILTPQLRGGETANQITPQTIADAITIIRQRVDSSGLTEAEITSSGGNNIIVSLPGDPASQAGAVELVSQSAQMRFRPVLYVASAAPAAPAPTDGATPAATDGATPGATGAASPEASAPAATQSVTGAPAPSESQQGSRLPGALLSGASPAATAAPSDTASPAATDAATPAATDAASPAATPAPSPTSPSDLSQVTPELLAQFQALDCSNPVQVGTQLDDVVDGPVVTCDATGAEKYILGPVEVEGTDIADATAGLETTSTGATTNRWVVNLSFDSQGREEFAATSTRLFGLQAPQNRFAIVLDGTVVSAPTIQSPITDGNAQISGSFTQETATTLANQLKFGALPISFTTQSVERISAVLGSEQLERGLLAGAIGLVLVVLYSLAQYRALGLVTVASLVLAAGISYLVTVLLGWNQGYRLSLAGVAGFIVSIGITADSFIVFFERVRDEVREGRSLTSAVETGWARARRTIIISDVVNFMAAAVLYFLAVGGVKGFAFILGLTTIIDLLVVVLFTHPVLVLLARRKFFASGHRMSGFDGERLGKAPAYAGRGRVRTPAERTPRSQRSRSKGEETESPSGGFDPLGDDTGDREPVTSGSGGRTTIAQRRAAEAARQRSADGDDGGSSAGSSGTTTEER</sequence>
<dbReference type="NCBIfam" id="TIGR01129">
    <property type="entry name" value="secD"/>
    <property type="match status" value="1"/>
</dbReference>
<dbReference type="Pfam" id="PF22599">
    <property type="entry name" value="SecDF_P1_head"/>
    <property type="match status" value="1"/>
</dbReference>
<dbReference type="InterPro" id="IPR048631">
    <property type="entry name" value="SecD_1st"/>
</dbReference>
<comment type="subcellular location">
    <subcellularLocation>
        <location evidence="1 9">Cell membrane</location>
        <topology evidence="1 9">Multi-pass membrane protein</topology>
    </subcellularLocation>
</comment>
<dbReference type="Proteomes" id="UP000321234">
    <property type="component" value="Unassembled WGS sequence"/>
</dbReference>
<keyword evidence="6 9" id="KW-1133">Transmembrane helix</keyword>
<evidence type="ECO:0000256" key="5">
    <source>
        <dbReference type="ARBA" id="ARBA00022927"/>
    </source>
</evidence>
<evidence type="ECO:0000256" key="6">
    <source>
        <dbReference type="ARBA" id="ARBA00022989"/>
    </source>
</evidence>
<evidence type="ECO:0000259" key="11">
    <source>
        <dbReference type="PROSITE" id="PS50156"/>
    </source>
</evidence>
<dbReference type="AlphaFoldDB" id="A0A5C8ZJQ4"/>
<evidence type="ECO:0000256" key="2">
    <source>
        <dbReference type="ARBA" id="ARBA00022448"/>
    </source>
</evidence>
<keyword evidence="2 9" id="KW-0813">Transport</keyword>
<dbReference type="GO" id="GO:0005886">
    <property type="term" value="C:plasma membrane"/>
    <property type="evidence" value="ECO:0007669"/>
    <property type="project" value="UniProtKB-SubCell"/>
</dbReference>
<feature type="region of interest" description="Disordered" evidence="10">
    <location>
        <begin position="172"/>
        <end position="278"/>
    </location>
</feature>
<dbReference type="GO" id="GO:0043952">
    <property type="term" value="P:protein transport by the Sec complex"/>
    <property type="evidence" value="ECO:0007669"/>
    <property type="project" value="UniProtKB-UniRule"/>
</dbReference>
<dbReference type="InterPro" id="IPR000731">
    <property type="entry name" value="SSD"/>
</dbReference>
<feature type="region of interest" description="Disordered" evidence="10">
    <location>
        <begin position="1"/>
        <end position="37"/>
    </location>
</feature>
<dbReference type="GO" id="GO:0065002">
    <property type="term" value="P:intracellular protein transmembrane transport"/>
    <property type="evidence" value="ECO:0007669"/>
    <property type="project" value="UniProtKB-UniRule"/>
</dbReference>
<feature type="compositionally biased region" description="Low complexity" evidence="10">
    <location>
        <begin position="712"/>
        <end position="722"/>
    </location>
</feature>
<dbReference type="EMBL" id="VKAC01000002">
    <property type="protein sequence ID" value="TXR57361.1"/>
    <property type="molecule type" value="Genomic_DNA"/>
</dbReference>
<feature type="transmembrane region" description="Helical" evidence="9">
    <location>
        <begin position="46"/>
        <end position="66"/>
    </location>
</feature>
<keyword evidence="5 9" id="KW-0653">Protein transport</keyword>
<name>A0A5C8ZJQ4_9ACTN</name>
<dbReference type="PROSITE" id="PS50156">
    <property type="entry name" value="SSD"/>
    <property type="match status" value="1"/>
</dbReference>
<dbReference type="InterPro" id="IPR055344">
    <property type="entry name" value="SecD_SecF_C_bact"/>
</dbReference>
<dbReference type="Gene3D" id="3.30.70.3220">
    <property type="match status" value="1"/>
</dbReference>
<keyword evidence="8 9" id="KW-0472">Membrane</keyword>
<comment type="caution">
    <text evidence="12">The sequence shown here is derived from an EMBL/GenBank/DDBJ whole genome shotgun (WGS) entry which is preliminary data.</text>
</comment>
<comment type="similarity">
    <text evidence="9">Belongs to the SecD/SecF family. SecD subfamily.</text>
</comment>
<dbReference type="GO" id="GO:0015450">
    <property type="term" value="F:protein-transporting ATPase activity"/>
    <property type="evidence" value="ECO:0007669"/>
    <property type="project" value="InterPro"/>
</dbReference>
<dbReference type="Pfam" id="PF21760">
    <property type="entry name" value="SecD_1st"/>
    <property type="match status" value="1"/>
</dbReference>
<evidence type="ECO:0000256" key="1">
    <source>
        <dbReference type="ARBA" id="ARBA00004651"/>
    </source>
</evidence>
<evidence type="ECO:0000256" key="9">
    <source>
        <dbReference type="HAMAP-Rule" id="MF_01463"/>
    </source>
</evidence>
<dbReference type="GO" id="GO:0006605">
    <property type="term" value="P:protein targeting"/>
    <property type="evidence" value="ECO:0007669"/>
    <property type="project" value="UniProtKB-UniRule"/>
</dbReference>
<feature type="transmembrane region" description="Helical" evidence="9">
    <location>
        <begin position="556"/>
        <end position="575"/>
    </location>
</feature>
<comment type="subunit">
    <text evidence="9">Forms a complex with SecF. Part of the essential Sec protein translocation apparatus which comprises SecA, SecYEG and auxiliary proteins SecDF. Other proteins may also be involved.</text>
</comment>
<evidence type="ECO:0000256" key="10">
    <source>
        <dbReference type="SAM" id="MobiDB-lite"/>
    </source>
</evidence>
<evidence type="ECO:0000256" key="3">
    <source>
        <dbReference type="ARBA" id="ARBA00022475"/>
    </source>
</evidence>
<dbReference type="InterPro" id="IPR048634">
    <property type="entry name" value="SecD_SecF_C"/>
</dbReference>
<protein>
    <recommendedName>
        <fullName evidence="9">Protein translocase subunit SecD</fullName>
    </recommendedName>
</protein>
<feature type="transmembrane region" description="Helical" evidence="9">
    <location>
        <begin position="505"/>
        <end position="528"/>
    </location>
</feature>
<feature type="compositionally biased region" description="Basic and acidic residues" evidence="10">
    <location>
        <begin position="693"/>
        <end position="704"/>
    </location>
</feature>
<feature type="domain" description="SSD" evidence="11">
    <location>
        <begin position="475"/>
        <end position="606"/>
    </location>
</feature>
<keyword evidence="13" id="KW-1185">Reference proteome</keyword>
<keyword evidence="4 9" id="KW-0812">Transmembrane</keyword>
<accession>A0A5C8ZJQ4</accession>
<evidence type="ECO:0000313" key="12">
    <source>
        <dbReference type="EMBL" id="TXR57361.1"/>
    </source>
</evidence>
<dbReference type="NCBIfam" id="TIGR00916">
    <property type="entry name" value="2A0604s01"/>
    <property type="match status" value="1"/>
</dbReference>
<feature type="compositionally biased region" description="Low complexity" evidence="10">
    <location>
        <begin position="172"/>
        <end position="206"/>
    </location>
</feature>
<dbReference type="Gene3D" id="3.30.1360.200">
    <property type="match status" value="1"/>
</dbReference>
<feature type="compositionally biased region" description="Low complexity" evidence="10">
    <location>
        <begin position="232"/>
        <end position="264"/>
    </location>
</feature>
<dbReference type="PANTHER" id="PTHR30081:SF1">
    <property type="entry name" value="PROTEIN TRANSLOCASE SUBUNIT SECD"/>
    <property type="match status" value="1"/>
</dbReference>
<dbReference type="Pfam" id="PF02355">
    <property type="entry name" value="SecD_SecF_C"/>
    <property type="match status" value="1"/>
</dbReference>
<keyword evidence="3 9" id="KW-1003">Cell membrane</keyword>
<dbReference type="InterPro" id="IPR022813">
    <property type="entry name" value="SecD/SecF_arch_bac"/>
</dbReference>
<proteinExistence type="inferred from homology"/>
<dbReference type="InterPro" id="IPR005791">
    <property type="entry name" value="SecD"/>
</dbReference>
<evidence type="ECO:0000313" key="13">
    <source>
        <dbReference type="Proteomes" id="UP000321234"/>
    </source>
</evidence>